<protein>
    <recommendedName>
        <fullName evidence="9">C2H2-type domain-containing protein</fullName>
    </recommendedName>
</protein>
<sequence length="484" mass="52037">MSIQDDLNITVVGPDGSAPTMPMNIPVGMYRNGVDPTFEFFPSTPDQEFSYGPASLHGDGDSSGGYSTPITPFLDLNTLPGHQKPSEGYDQLVTPVGQFSPSSLSPSFGGLTLSDAYSDNSIFADNSTDLTFTKDPSFGYSMQEPSVFNQSRASLQVTIPQQDQQQLADPFEFLHTDMFSADSDFTSPEQSAYTPVFDPYNLNEALPLPVENTTLQRSTRVNNHQRGLSVAGTSWTASAASPSSTLTSPSLSFTPSDYQNSGHLSPPSPYLNTNVDLSILTGEATVHRRHSSHTGTSLSTSRGDRGRSHSRSGGAPPSASSSRRSSPYPSPRTSCSPSDTLSPQQVWEPNDNLLTVPHGGGASISRRHSIGARPPHADDLMFGMDSLTPSSWTDESSTSLPGAPLRKVASTAGIKASEARRTKEAKFACTLCTQTFTTNHNLKNHQNVHNGIKEHSCPSCNRQFTTQSVMTRHLKTCKLAHANS</sequence>
<reference evidence="10 11" key="1">
    <citation type="journal article" date="2020" name="ISME J.">
        <title>Uncovering the hidden diversity of litter-decomposition mechanisms in mushroom-forming fungi.</title>
        <authorList>
            <person name="Floudas D."/>
            <person name="Bentzer J."/>
            <person name="Ahren D."/>
            <person name="Johansson T."/>
            <person name="Persson P."/>
            <person name="Tunlid A."/>
        </authorList>
    </citation>
    <scope>NUCLEOTIDE SEQUENCE [LARGE SCALE GENOMIC DNA]</scope>
    <source>
        <strain evidence="10 11">CBS 175.51</strain>
    </source>
</reference>
<feature type="domain" description="C2H2-type" evidence="9">
    <location>
        <begin position="427"/>
        <end position="454"/>
    </location>
</feature>
<keyword evidence="6" id="KW-0539">Nucleus</keyword>
<dbReference type="PANTHER" id="PTHR16515:SF66">
    <property type="entry name" value="C2H2-TYPE DOMAIN-CONTAINING PROTEIN"/>
    <property type="match status" value="1"/>
</dbReference>
<dbReference type="Proteomes" id="UP000541558">
    <property type="component" value="Unassembled WGS sequence"/>
</dbReference>
<comment type="caution">
    <text evidence="10">The sequence shown here is derived from an EMBL/GenBank/DDBJ whole genome shotgun (WGS) entry which is preliminary data.</text>
</comment>
<evidence type="ECO:0000256" key="6">
    <source>
        <dbReference type="ARBA" id="ARBA00023242"/>
    </source>
</evidence>
<evidence type="ECO:0000256" key="4">
    <source>
        <dbReference type="ARBA" id="ARBA00022771"/>
    </source>
</evidence>
<evidence type="ECO:0000256" key="3">
    <source>
        <dbReference type="ARBA" id="ARBA00022737"/>
    </source>
</evidence>
<dbReference type="SMART" id="SM00355">
    <property type="entry name" value="ZnF_C2H2"/>
    <property type="match status" value="2"/>
</dbReference>
<dbReference type="PANTHER" id="PTHR16515">
    <property type="entry name" value="PR DOMAIN ZINC FINGER PROTEIN"/>
    <property type="match status" value="1"/>
</dbReference>
<dbReference type="EMBL" id="JAACJK010000001">
    <property type="protein sequence ID" value="KAF5341650.1"/>
    <property type="molecule type" value="Genomic_DNA"/>
</dbReference>
<dbReference type="SUPFAM" id="SSF57667">
    <property type="entry name" value="beta-beta-alpha zinc fingers"/>
    <property type="match status" value="1"/>
</dbReference>
<dbReference type="InterPro" id="IPR013087">
    <property type="entry name" value="Znf_C2H2_type"/>
</dbReference>
<proteinExistence type="predicted"/>
<dbReference type="AlphaFoldDB" id="A0A8H5FLI8"/>
<dbReference type="GO" id="GO:0010468">
    <property type="term" value="P:regulation of gene expression"/>
    <property type="evidence" value="ECO:0007669"/>
    <property type="project" value="TreeGrafter"/>
</dbReference>
<accession>A0A8H5FLI8</accession>
<evidence type="ECO:0000256" key="8">
    <source>
        <dbReference type="SAM" id="MobiDB-lite"/>
    </source>
</evidence>
<feature type="domain" description="C2H2-type" evidence="9">
    <location>
        <begin position="455"/>
        <end position="484"/>
    </location>
</feature>
<evidence type="ECO:0000313" key="11">
    <source>
        <dbReference type="Proteomes" id="UP000541558"/>
    </source>
</evidence>
<dbReference type="OrthoDB" id="2944642at2759"/>
<comment type="subcellular location">
    <subcellularLocation>
        <location evidence="1">Nucleus</location>
    </subcellularLocation>
</comment>
<feature type="region of interest" description="Disordered" evidence="8">
    <location>
        <begin position="234"/>
        <end position="269"/>
    </location>
</feature>
<dbReference type="Pfam" id="PF00096">
    <property type="entry name" value="zf-C2H2"/>
    <property type="match status" value="1"/>
</dbReference>
<name>A0A8H5FLI8_9AGAR</name>
<dbReference type="InterPro" id="IPR050331">
    <property type="entry name" value="Zinc_finger"/>
</dbReference>
<evidence type="ECO:0000259" key="9">
    <source>
        <dbReference type="PROSITE" id="PS50157"/>
    </source>
</evidence>
<feature type="compositionally biased region" description="Low complexity" evidence="8">
    <location>
        <begin position="311"/>
        <end position="338"/>
    </location>
</feature>
<feature type="compositionally biased region" description="Low complexity" evidence="8">
    <location>
        <begin position="234"/>
        <end position="256"/>
    </location>
</feature>
<dbReference type="GO" id="GO:0008270">
    <property type="term" value="F:zinc ion binding"/>
    <property type="evidence" value="ECO:0007669"/>
    <property type="project" value="UniProtKB-KW"/>
</dbReference>
<keyword evidence="5" id="KW-0862">Zinc</keyword>
<feature type="region of interest" description="Disordered" evidence="8">
    <location>
        <begin position="49"/>
        <end position="89"/>
    </location>
</feature>
<keyword evidence="2" id="KW-0479">Metal-binding</keyword>
<dbReference type="PROSITE" id="PS00028">
    <property type="entry name" value="ZINC_FINGER_C2H2_1"/>
    <property type="match status" value="1"/>
</dbReference>
<keyword evidence="11" id="KW-1185">Reference proteome</keyword>
<evidence type="ECO:0000256" key="2">
    <source>
        <dbReference type="ARBA" id="ARBA00022723"/>
    </source>
</evidence>
<keyword evidence="4 7" id="KW-0863">Zinc-finger</keyword>
<gene>
    <name evidence="10" type="ORF">D9611_001675</name>
</gene>
<dbReference type="PROSITE" id="PS50157">
    <property type="entry name" value="ZINC_FINGER_C2H2_2"/>
    <property type="match status" value="2"/>
</dbReference>
<dbReference type="GO" id="GO:0005634">
    <property type="term" value="C:nucleus"/>
    <property type="evidence" value="ECO:0007669"/>
    <property type="project" value="UniProtKB-SubCell"/>
</dbReference>
<organism evidence="10 11">
    <name type="scientific">Ephemerocybe angulata</name>
    <dbReference type="NCBI Taxonomy" id="980116"/>
    <lineage>
        <taxon>Eukaryota</taxon>
        <taxon>Fungi</taxon>
        <taxon>Dikarya</taxon>
        <taxon>Basidiomycota</taxon>
        <taxon>Agaricomycotina</taxon>
        <taxon>Agaricomycetes</taxon>
        <taxon>Agaricomycetidae</taxon>
        <taxon>Agaricales</taxon>
        <taxon>Agaricineae</taxon>
        <taxon>Psathyrellaceae</taxon>
        <taxon>Ephemerocybe</taxon>
    </lineage>
</organism>
<evidence type="ECO:0000256" key="1">
    <source>
        <dbReference type="ARBA" id="ARBA00004123"/>
    </source>
</evidence>
<evidence type="ECO:0000313" key="10">
    <source>
        <dbReference type="EMBL" id="KAF5341650.1"/>
    </source>
</evidence>
<dbReference type="Gene3D" id="3.30.160.60">
    <property type="entry name" value="Classic Zinc Finger"/>
    <property type="match status" value="2"/>
</dbReference>
<feature type="region of interest" description="Disordered" evidence="8">
    <location>
        <begin position="284"/>
        <end position="375"/>
    </location>
</feature>
<keyword evidence="3" id="KW-0677">Repeat</keyword>
<evidence type="ECO:0000256" key="5">
    <source>
        <dbReference type="ARBA" id="ARBA00022833"/>
    </source>
</evidence>
<evidence type="ECO:0000256" key="7">
    <source>
        <dbReference type="PROSITE-ProRule" id="PRU00042"/>
    </source>
</evidence>
<dbReference type="InterPro" id="IPR036236">
    <property type="entry name" value="Znf_C2H2_sf"/>
</dbReference>